<organism evidence="3 4">
    <name type="scientific">Peribacillus simplex</name>
    <dbReference type="NCBI Taxonomy" id="1478"/>
    <lineage>
        <taxon>Bacteria</taxon>
        <taxon>Bacillati</taxon>
        <taxon>Bacillota</taxon>
        <taxon>Bacilli</taxon>
        <taxon>Bacillales</taxon>
        <taxon>Bacillaceae</taxon>
        <taxon>Peribacillus</taxon>
    </lineage>
</organism>
<dbReference type="InterPro" id="IPR008326">
    <property type="entry name" value="PdhI-like"/>
</dbReference>
<name>A0A120GQD8_9BACI</name>
<evidence type="ECO:0000259" key="2">
    <source>
        <dbReference type="Pfam" id="PF01521"/>
    </source>
</evidence>
<proteinExistence type="inferred from homology"/>
<sequence length="98" mass="11294">MKLTISDQAAKWYADELELQEGSHLRFYVRYGGHSSVQSGFSLGIMQEAPENAAAVSSTNNVHFYVEEKDIWYFDGHDLRITFNEKLTEPEFHYDKSA</sequence>
<dbReference type="Proteomes" id="UP000064189">
    <property type="component" value="Unassembled WGS sequence"/>
</dbReference>
<dbReference type="RefSeq" id="WP_061141516.1">
    <property type="nucleotide sequence ID" value="NZ_LNNH01000012.1"/>
</dbReference>
<reference evidence="3 4" key="1">
    <citation type="submission" date="2015-11" db="EMBL/GenBank/DDBJ databases">
        <title>Genome Sequence of Bacillus simplex strain VanAntwerpen2.</title>
        <authorList>
            <person name="Couger M.B."/>
        </authorList>
    </citation>
    <scope>NUCLEOTIDE SEQUENCE [LARGE SCALE GENOMIC DNA]</scope>
    <source>
        <strain evidence="3 4">VanAntwerpen02</strain>
    </source>
</reference>
<dbReference type="PIRSF" id="PIRSF034852">
    <property type="entry name" value="UCP034852"/>
    <property type="match status" value="1"/>
</dbReference>
<evidence type="ECO:0000313" key="4">
    <source>
        <dbReference type="Proteomes" id="UP000064189"/>
    </source>
</evidence>
<accession>A0A120GQD8</accession>
<evidence type="ECO:0000256" key="1">
    <source>
        <dbReference type="ARBA" id="ARBA00006718"/>
    </source>
</evidence>
<dbReference type="InterPro" id="IPR000361">
    <property type="entry name" value="ATAP_core_dom"/>
</dbReference>
<feature type="domain" description="Core" evidence="2">
    <location>
        <begin position="1"/>
        <end position="91"/>
    </location>
</feature>
<keyword evidence="4" id="KW-1185">Reference proteome</keyword>
<evidence type="ECO:0000313" key="3">
    <source>
        <dbReference type="EMBL" id="KWW21164.1"/>
    </source>
</evidence>
<dbReference type="Gene3D" id="2.60.300.12">
    <property type="entry name" value="HesB-like domain"/>
    <property type="match status" value="1"/>
</dbReference>
<dbReference type="AlphaFoldDB" id="A0A120GQD8"/>
<gene>
    <name evidence="3" type="ORF">AS888_16290</name>
</gene>
<dbReference type="SUPFAM" id="SSF89360">
    <property type="entry name" value="HesB-like domain"/>
    <property type="match status" value="1"/>
</dbReference>
<dbReference type="EMBL" id="LNNH01000012">
    <property type="protein sequence ID" value="KWW21164.1"/>
    <property type="molecule type" value="Genomic_DNA"/>
</dbReference>
<protein>
    <recommendedName>
        <fullName evidence="2">Core domain-containing protein</fullName>
    </recommendedName>
</protein>
<dbReference type="Pfam" id="PF01521">
    <property type="entry name" value="Fe-S_biosyn"/>
    <property type="match status" value="1"/>
</dbReference>
<comment type="caution">
    <text evidence="3">The sequence shown here is derived from an EMBL/GenBank/DDBJ whole genome shotgun (WGS) entry which is preliminary data.</text>
</comment>
<comment type="similarity">
    <text evidence="1">Belongs to the HesB/IscA family.</text>
</comment>
<dbReference type="InterPro" id="IPR035903">
    <property type="entry name" value="HesB-like_dom_sf"/>
</dbReference>